<evidence type="ECO:0000259" key="2">
    <source>
        <dbReference type="PROSITE" id="PS51841"/>
    </source>
</evidence>
<evidence type="ECO:0000313" key="3">
    <source>
        <dbReference type="EMBL" id="KKS82669.1"/>
    </source>
</evidence>
<dbReference type="SUPFAM" id="SSF74853">
    <property type="entry name" value="Lamin A/C globular tail domain"/>
    <property type="match status" value="1"/>
</dbReference>
<dbReference type="PROSITE" id="PS51841">
    <property type="entry name" value="LTD"/>
    <property type="match status" value="1"/>
</dbReference>
<dbReference type="AlphaFoldDB" id="A0A0G1CB98"/>
<dbReference type="Gene3D" id="2.60.40.1260">
    <property type="entry name" value="Lamin Tail domain"/>
    <property type="match status" value="1"/>
</dbReference>
<dbReference type="InterPro" id="IPR036415">
    <property type="entry name" value="Lamin_tail_dom_sf"/>
</dbReference>
<feature type="transmembrane region" description="Helical" evidence="1">
    <location>
        <begin position="185"/>
        <end position="204"/>
    </location>
</feature>
<evidence type="ECO:0000313" key="4">
    <source>
        <dbReference type="Proteomes" id="UP000034810"/>
    </source>
</evidence>
<comment type="caution">
    <text evidence="3">The sequence shown here is derived from an EMBL/GenBank/DDBJ whole genome shotgun (WGS) entry which is preliminary data.</text>
</comment>
<sequence>MGRGEISQKTFLKIVSMVFISEALPNPVGKDTEGEFVELFNSSDKEVSLASWSLKDAGGKSYLFKNESITARGFLWLPYSKTKISLNNDGETISLFDGSGELVDSLSYQDSLGEGTSLIKSNLPENYLKTNRPTPGEQNVFLKSENGESFLDGNKAIAENLSSGEIVPQPLSSSQVLDGSLSGEVMGVGIFSVFVLTFIFWYAYRKIQSV</sequence>
<protein>
    <recommendedName>
        <fullName evidence="2">LTD domain-containing protein</fullName>
    </recommendedName>
</protein>
<proteinExistence type="predicted"/>
<gene>
    <name evidence="3" type="ORF">UV58_C0007G0020</name>
</gene>
<name>A0A0G1CB98_9BACT</name>
<keyword evidence="1" id="KW-1133">Transmembrane helix</keyword>
<dbReference type="InterPro" id="IPR001322">
    <property type="entry name" value="Lamin_tail_dom"/>
</dbReference>
<dbReference type="Pfam" id="PF00932">
    <property type="entry name" value="LTD"/>
    <property type="match status" value="1"/>
</dbReference>
<feature type="domain" description="LTD" evidence="2">
    <location>
        <begin position="15"/>
        <end position="110"/>
    </location>
</feature>
<reference evidence="3 4" key="1">
    <citation type="journal article" date="2015" name="Nature">
        <title>rRNA introns, odd ribosomes, and small enigmatic genomes across a large radiation of phyla.</title>
        <authorList>
            <person name="Brown C.T."/>
            <person name="Hug L.A."/>
            <person name="Thomas B.C."/>
            <person name="Sharon I."/>
            <person name="Castelle C.J."/>
            <person name="Singh A."/>
            <person name="Wilkins M.J."/>
            <person name="Williams K.H."/>
            <person name="Banfield J.F."/>
        </authorList>
    </citation>
    <scope>NUCLEOTIDE SEQUENCE [LARGE SCALE GENOMIC DNA]</scope>
</reference>
<accession>A0A0G1CB98</accession>
<organism evidence="3 4">
    <name type="scientific">Candidatus Wolfebacteria bacterium GW2011_GWC1_43_10</name>
    <dbReference type="NCBI Taxonomy" id="1619011"/>
    <lineage>
        <taxon>Bacteria</taxon>
        <taxon>Candidatus Wolfeibacteriota</taxon>
    </lineage>
</organism>
<keyword evidence="1" id="KW-0472">Membrane</keyword>
<evidence type="ECO:0000256" key="1">
    <source>
        <dbReference type="SAM" id="Phobius"/>
    </source>
</evidence>
<dbReference type="Proteomes" id="UP000034810">
    <property type="component" value="Unassembled WGS sequence"/>
</dbReference>
<dbReference type="EMBL" id="LCFA01000007">
    <property type="protein sequence ID" value="KKS82669.1"/>
    <property type="molecule type" value="Genomic_DNA"/>
</dbReference>
<keyword evidence="1" id="KW-0812">Transmembrane</keyword>